<sequence>MSSAGSSKDAPKASGELAKGVLMASARNTQQILADMGRDLALQSLVMQWIADYKKQTTEAAAAGLSISGMVKSTLDARKRKKDHSDDEGGVDGKKNKSTVARERVEPDASCELRRGQLVFSNWTQSLPRECLLYCDLDIDIQIVRKMSPDALKQCMERSLDIKIFGDEKDRVGSKNKKELFRSLAAVYEKLGKRLQDMEVDMSTGEVNWDSCSPLKLGAFDAEEKKLPITYQESANARPILQYLADDVLNGDTGPFTLQQHWSLTCPVVHSPTGDYDIKALFAKIARRKLGRRLSDEMGATHGERVSAQDAEKMAKQKACKKKATSLGIRKMVKGEAQNSSGGVGGSATAAEETASPAASASAVQPAAGAAPSAPAAAA</sequence>
<feature type="region of interest" description="Disordered" evidence="1">
    <location>
        <begin position="76"/>
        <end position="106"/>
    </location>
</feature>
<feature type="compositionally biased region" description="Basic and acidic residues" evidence="1">
    <location>
        <begin position="83"/>
        <end position="106"/>
    </location>
</feature>
<proteinExistence type="predicted"/>
<gene>
    <name evidence="2" type="ORF">PCOR1329_LOCUS60429</name>
</gene>
<reference evidence="2" key="1">
    <citation type="submission" date="2023-10" db="EMBL/GenBank/DDBJ databases">
        <authorList>
            <person name="Chen Y."/>
            <person name="Shah S."/>
            <person name="Dougan E. K."/>
            <person name="Thang M."/>
            <person name="Chan C."/>
        </authorList>
    </citation>
    <scope>NUCLEOTIDE SEQUENCE [LARGE SCALE GENOMIC DNA]</scope>
</reference>
<organism evidence="2 3">
    <name type="scientific">Prorocentrum cordatum</name>
    <dbReference type="NCBI Taxonomy" id="2364126"/>
    <lineage>
        <taxon>Eukaryota</taxon>
        <taxon>Sar</taxon>
        <taxon>Alveolata</taxon>
        <taxon>Dinophyceae</taxon>
        <taxon>Prorocentrales</taxon>
        <taxon>Prorocentraceae</taxon>
        <taxon>Prorocentrum</taxon>
    </lineage>
</organism>
<feature type="compositionally biased region" description="Low complexity" evidence="1">
    <location>
        <begin position="347"/>
        <end position="379"/>
    </location>
</feature>
<feature type="region of interest" description="Disordered" evidence="1">
    <location>
        <begin position="331"/>
        <end position="379"/>
    </location>
</feature>
<evidence type="ECO:0000256" key="1">
    <source>
        <dbReference type="SAM" id="MobiDB-lite"/>
    </source>
</evidence>
<name>A0ABN9VUE7_9DINO</name>
<dbReference type="EMBL" id="CAUYUJ010017568">
    <property type="protein sequence ID" value="CAK0875871.1"/>
    <property type="molecule type" value="Genomic_DNA"/>
</dbReference>
<comment type="caution">
    <text evidence="2">The sequence shown here is derived from an EMBL/GenBank/DDBJ whole genome shotgun (WGS) entry which is preliminary data.</text>
</comment>
<evidence type="ECO:0000313" key="3">
    <source>
        <dbReference type="Proteomes" id="UP001189429"/>
    </source>
</evidence>
<accession>A0ABN9VUE7</accession>
<keyword evidence="3" id="KW-1185">Reference proteome</keyword>
<dbReference type="Proteomes" id="UP001189429">
    <property type="component" value="Unassembled WGS sequence"/>
</dbReference>
<protein>
    <submittedName>
        <fullName evidence="2">Uncharacterized protein</fullName>
    </submittedName>
</protein>
<evidence type="ECO:0000313" key="2">
    <source>
        <dbReference type="EMBL" id="CAK0875871.1"/>
    </source>
</evidence>